<feature type="region of interest" description="Disordered" evidence="1">
    <location>
        <begin position="477"/>
        <end position="500"/>
    </location>
</feature>
<feature type="compositionally biased region" description="Basic and acidic residues" evidence="1">
    <location>
        <begin position="1"/>
        <end position="11"/>
    </location>
</feature>
<proteinExistence type="predicted"/>
<evidence type="ECO:0000256" key="2">
    <source>
        <dbReference type="SAM" id="Phobius"/>
    </source>
</evidence>
<feature type="region of interest" description="Disordered" evidence="1">
    <location>
        <begin position="591"/>
        <end position="612"/>
    </location>
</feature>
<feature type="region of interest" description="Disordered" evidence="1">
    <location>
        <begin position="426"/>
        <end position="452"/>
    </location>
</feature>
<dbReference type="Proteomes" id="UP000275078">
    <property type="component" value="Unassembled WGS sequence"/>
</dbReference>
<feature type="region of interest" description="Disordered" evidence="1">
    <location>
        <begin position="1"/>
        <end position="55"/>
    </location>
</feature>
<feature type="compositionally biased region" description="Basic and acidic residues" evidence="1">
    <location>
        <begin position="430"/>
        <end position="442"/>
    </location>
</feature>
<dbReference type="AlphaFoldDB" id="A0A3N4I5Y3"/>
<keyword evidence="2" id="KW-1133">Transmembrane helix</keyword>
<protein>
    <submittedName>
        <fullName evidence="3">Uncharacterized protein</fullName>
    </submittedName>
</protein>
<dbReference type="EMBL" id="ML119729">
    <property type="protein sequence ID" value="RPA77264.1"/>
    <property type="molecule type" value="Genomic_DNA"/>
</dbReference>
<accession>A0A3N4I5Y3</accession>
<keyword evidence="2" id="KW-0472">Membrane</keyword>
<sequence length="838" mass="94358">MAKHKIPDIEKQQGSVAVSVKTEPITLNDKSESKGDPGRQQIQASSQHLPDGTSIKDSGLDCVDSCEIFDISYSQWENQQGEFVAKLANVEGSKIRTRWIHFKSQNPRKTTESFFAEGKAFGPAVLESLLGVKDSELHLFDDEEAHLLFNLQTNLEPILELQDGGRTQNEAWDCTVWHHRDGQSLPRSAKTFCMPVASAPAPRHTKESRRAIWRGKLDKEEDAATSKRLQFVALASKTVLLTIAPYDRKSLLENKGISIVPSIPNEKREVELEGAEHIKQIVRVTTEHRQAYVFPFELCDTWFSFLAFVLKNCFKDLESVGTTDFQFWRCRGQVTGSSGGGSYDPNDTVNEKNWMKKASKDKLIVLDLLLVVQNDDLQEGVLDQTTERKRHIMFEPRIEKPKTYEVLKDTVSWMRIAKHHSSFLPMLEEGSPRGRGDTKKSPETSSYGPDWTGVNDRLLEAIATKVALSMIQAQQNNNLPQQTSQGESSGFEDAEVGSEREAFNLRTPFGRIKYEPPKSEEDFTPKDVVQTMPVRGLNIMPTLSYNTLGASESSGRSSDSSEASVPRITIFNLPIGIGFLDVIISAKWNSRPRASRRHGRQDGKSVAGPQKDSLALSVDETVDNLMALTISTSSAVMKALTLSDMPPDEPGLDEEASIYEEYWDPGAFQLFKKTVLSGRDLEKDAKEVRSYIKPTGSALGDGEIGAPMNFSFQNILRFLDCLFGFFFGGLDEAREHRSSWNMTARLYWQSVLRIKCAIEKVPAFRVNWQRTFDVLLALVTEAESIQDGCRRIDNSEGKECFFVLPRTFLNLFALLTFSLWYKQKCLMQKFRHYAHSAP</sequence>
<reference evidence="3 4" key="1">
    <citation type="journal article" date="2018" name="Nat. Ecol. Evol.">
        <title>Pezizomycetes genomes reveal the molecular basis of ectomycorrhizal truffle lifestyle.</title>
        <authorList>
            <person name="Murat C."/>
            <person name="Payen T."/>
            <person name="Noel B."/>
            <person name="Kuo A."/>
            <person name="Morin E."/>
            <person name="Chen J."/>
            <person name="Kohler A."/>
            <person name="Krizsan K."/>
            <person name="Balestrini R."/>
            <person name="Da Silva C."/>
            <person name="Montanini B."/>
            <person name="Hainaut M."/>
            <person name="Levati E."/>
            <person name="Barry K.W."/>
            <person name="Belfiori B."/>
            <person name="Cichocki N."/>
            <person name="Clum A."/>
            <person name="Dockter R.B."/>
            <person name="Fauchery L."/>
            <person name="Guy J."/>
            <person name="Iotti M."/>
            <person name="Le Tacon F."/>
            <person name="Lindquist E.A."/>
            <person name="Lipzen A."/>
            <person name="Malagnac F."/>
            <person name="Mello A."/>
            <person name="Molinier V."/>
            <person name="Miyauchi S."/>
            <person name="Poulain J."/>
            <person name="Riccioni C."/>
            <person name="Rubini A."/>
            <person name="Sitrit Y."/>
            <person name="Splivallo R."/>
            <person name="Traeger S."/>
            <person name="Wang M."/>
            <person name="Zifcakova L."/>
            <person name="Wipf D."/>
            <person name="Zambonelli A."/>
            <person name="Paolocci F."/>
            <person name="Nowrousian M."/>
            <person name="Ottonello S."/>
            <person name="Baldrian P."/>
            <person name="Spatafora J.W."/>
            <person name="Henrissat B."/>
            <person name="Nagy L.G."/>
            <person name="Aury J.M."/>
            <person name="Wincker P."/>
            <person name="Grigoriev I.V."/>
            <person name="Bonfante P."/>
            <person name="Martin F.M."/>
        </authorList>
    </citation>
    <scope>NUCLEOTIDE SEQUENCE [LARGE SCALE GENOMIC DNA]</scope>
    <source>
        <strain evidence="3 4">RN42</strain>
    </source>
</reference>
<evidence type="ECO:0000313" key="4">
    <source>
        <dbReference type="Proteomes" id="UP000275078"/>
    </source>
</evidence>
<organism evidence="3 4">
    <name type="scientific">Ascobolus immersus RN42</name>
    <dbReference type="NCBI Taxonomy" id="1160509"/>
    <lineage>
        <taxon>Eukaryota</taxon>
        <taxon>Fungi</taxon>
        <taxon>Dikarya</taxon>
        <taxon>Ascomycota</taxon>
        <taxon>Pezizomycotina</taxon>
        <taxon>Pezizomycetes</taxon>
        <taxon>Pezizales</taxon>
        <taxon>Ascobolaceae</taxon>
        <taxon>Ascobolus</taxon>
    </lineage>
</organism>
<evidence type="ECO:0000313" key="3">
    <source>
        <dbReference type="EMBL" id="RPA77264.1"/>
    </source>
</evidence>
<feature type="transmembrane region" description="Helical" evidence="2">
    <location>
        <begin position="801"/>
        <end position="821"/>
    </location>
</feature>
<feature type="compositionally biased region" description="Polar residues" evidence="1">
    <location>
        <begin position="477"/>
        <end position="488"/>
    </location>
</feature>
<keyword evidence="2" id="KW-0812">Transmembrane</keyword>
<name>A0A3N4I5Y3_ASCIM</name>
<keyword evidence="4" id="KW-1185">Reference proteome</keyword>
<evidence type="ECO:0000256" key="1">
    <source>
        <dbReference type="SAM" id="MobiDB-lite"/>
    </source>
</evidence>
<gene>
    <name evidence="3" type="ORF">BJ508DRAFT_310332</name>
</gene>